<dbReference type="PATRIC" id="fig|162209.4.peg.1669"/>
<reference evidence="2" key="1">
    <citation type="submission" date="2015-12" db="EMBL/GenBank/DDBJ databases">
        <title>Complete genome sequences of two moderately thermophilic Paenibacillus species.</title>
        <authorList>
            <person name="Butler R.III."/>
            <person name="Wang J."/>
            <person name="Stark B.C."/>
            <person name="Pombert J.-F."/>
        </authorList>
    </citation>
    <scope>NUCLEOTIDE SEQUENCE [LARGE SCALE GENOMIC DNA]</scope>
    <source>
        <strain evidence="2">32O-Y</strain>
    </source>
</reference>
<reference evidence="1 2" key="2">
    <citation type="journal article" date="2016" name="Genome Announc.">
        <title>Complete Genome Sequences of Two Interactive Moderate Thermophiles, Paenibacillus napthalenovorans 32O-Y and Paenibacillus sp. 32O-W.</title>
        <authorList>
            <person name="Butler R.R.III."/>
            <person name="Wang J."/>
            <person name="Stark B.C."/>
            <person name="Pombert J.F."/>
        </authorList>
    </citation>
    <scope>NUCLEOTIDE SEQUENCE [LARGE SCALE GENOMIC DNA]</scope>
    <source>
        <strain evidence="1 2">32O-Y</strain>
    </source>
</reference>
<keyword evidence="2" id="KW-1185">Reference proteome</keyword>
<evidence type="ECO:0000313" key="1">
    <source>
        <dbReference type="EMBL" id="ALS21953.1"/>
    </source>
</evidence>
<dbReference type="Proteomes" id="UP000061660">
    <property type="component" value="Chromosome"/>
</dbReference>
<protein>
    <submittedName>
        <fullName evidence="1">ABC-2 family transporter</fullName>
    </submittedName>
</protein>
<dbReference type="STRING" id="162209.IJ22_15770"/>
<evidence type="ECO:0000313" key="2">
    <source>
        <dbReference type="Proteomes" id="UP000061660"/>
    </source>
</evidence>
<dbReference type="RefSeq" id="WP_062408316.1">
    <property type="nucleotide sequence ID" value="NZ_BJCS01000015.1"/>
</dbReference>
<dbReference type="AlphaFoldDB" id="A0A0U2UJ83"/>
<dbReference type="KEGG" id="pnp:IJ22_15770"/>
<accession>A0A0U2UJ83</accession>
<proteinExistence type="predicted"/>
<dbReference type="EMBL" id="CP013652">
    <property type="protein sequence ID" value="ALS21953.1"/>
    <property type="molecule type" value="Genomic_DNA"/>
</dbReference>
<gene>
    <name evidence="1" type="ORF">IJ22_15770</name>
</gene>
<organism evidence="1 2">
    <name type="scientific">Paenibacillus naphthalenovorans</name>
    <dbReference type="NCBI Taxonomy" id="162209"/>
    <lineage>
        <taxon>Bacteria</taxon>
        <taxon>Bacillati</taxon>
        <taxon>Bacillota</taxon>
        <taxon>Bacilli</taxon>
        <taxon>Bacillales</taxon>
        <taxon>Paenibacillaceae</taxon>
        <taxon>Paenibacillus</taxon>
    </lineage>
</organism>
<dbReference type="OrthoDB" id="2573593at2"/>
<sequence>MKHLLAIELKKRLSIKVVMISLAFIFLPLLVGLPLINGAYVFFRPIEVHSRLFETSAISLLFPALLVPLLASSYAKEKKDHFLSYVQPRTDLSDYVVAKGLASAIVAFVVAFLMIFIPFLFIQYVDPLFNMIQYTTEYFERVRVGTFEFLAEKSFFLYGAVYSLWVAIHGALYVTMGYLLSIYINNKFVALSIPFLWWFVGHYVTGISGLEKFSPIYTVFPFGITPQPIWTVFVPFTALILVIVILLTLIKTKQIVWADE</sequence>
<name>A0A0U2UJ83_9BACL</name>